<dbReference type="AlphaFoldDB" id="Q01Y16"/>
<accession>Q01Y16</accession>
<dbReference type="Pfam" id="PF20244">
    <property type="entry name" value="DUF6599"/>
    <property type="match status" value="1"/>
</dbReference>
<sequence length="322" mass="34742" precursor="true">MRILLTALVLPALAWGTIWPDTIGAFHRTATTQVNLADRALWDEYGLKESEGARYENGDESFTVTGYRLQDTTGALAAFDWQRPAAAKPSNLAPLAAETADGLMAVHGNYLLSFSGRKPEPAELAALFDGMKQVDTTALPALVSYLPTEGRVANSERYITGPNSLQKFDSGISPSVAAFHYGAEAQLGVFHSPKGDITMAIFNYPTPQIAMQKEADFRSLPGGPVVKRTGPLVAVVLNPPDPDTAERLLAQVKYQASVTLDQYVPTRRDNIGVLVINAFVLIGILLSFALVSGLAVGGWKAFRRRGNRGEEADALVSLNIQR</sequence>
<dbReference type="EMBL" id="CP000473">
    <property type="protein sequence ID" value="ABJ85449.1"/>
    <property type="molecule type" value="Genomic_DNA"/>
</dbReference>
<organism evidence="2">
    <name type="scientific">Solibacter usitatus (strain Ellin6076)</name>
    <dbReference type="NCBI Taxonomy" id="234267"/>
    <lineage>
        <taxon>Bacteria</taxon>
        <taxon>Pseudomonadati</taxon>
        <taxon>Acidobacteriota</taxon>
        <taxon>Terriglobia</taxon>
        <taxon>Bryobacterales</taxon>
        <taxon>Solibacteraceae</taxon>
        <taxon>Candidatus Solibacter</taxon>
    </lineage>
</organism>
<keyword evidence="1" id="KW-0472">Membrane</keyword>
<protein>
    <submittedName>
        <fullName evidence="2">Uncharacterized protein</fullName>
    </submittedName>
</protein>
<dbReference type="HOGENOM" id="CLU_863056_0_0_0"/>
<keyword evidence="1" id="KW-1133">Transmembrane helix</keyword>
<evidence type="ECO:0000256" key="1">
    <source>
        <dbReference type="SAM" id="Phobius"/>
    </source>
</evidence>
<dbReference type="KEGG" id="sus:Acid_4488"/>
<dbReference type="eggNOG" id="ENOG5030BWY">
    <property type="taxonomic scope" value="Bacteria"/>
</dbReference>
<dbReference type="InterPro" id="IPR046534">
    <property type="entry name" value="DUF6599"/>
</dbReference>
<proteinExistence type="predicted"/>
<reference evidence="2" key="1">
    <citation type="submission" date="2006-10" db="EMBL/GenBank/DDBJ databases">
        <title>Complete sequence of Solibacter usitatus Ellin6076.</title>
        <authorList>
            <consortium name="US DOE Joint Genome Institute"/>
            <person name="Copeland A."/>
            <person name="Lucas S."/>
            <person name="Lapidus A."/>
            <person name="Barry K."/>
            <person name="Detter J.C."/>
            <person name="Glavina del Rio T."/>
            <person name="Hammon N."/>
            <person name="Israni S."/>
            <person name="Dalin E."/>
            <person name="Tice H."/>
            <person name="Pitluck S."/>
            <person name="Thompson L.S."/>
            <person name="Brettin T."/>
            <person name="Bruce D."/>
            <person name="Han C."/>
            <person name="Tapia R."/>
            <person name="Gilna P."/>
            <person name="Schmutz J."/>
            <person name="Larimer F."/>
            <person name="Land M."/>
            <person name="Hauser L."/>
            <person name="Kyrpides N."/>
            <person name="Mikhailova N."/>
            <person name="Janssen P.H."/>
            <person name="Kuske C.R."/>
            <person name="Richardson P."/>
        </authorList>
    </citation>
    <scope>NUCLEOTIDE SEQUENCE</scope>
    <source>
        <strain evidence="2">Ellin6076</strain>
    </source>
</reference>
<keyword evidence="1" id="KW-0812">Transmembrane</keyword>
<gene>
    <name evidence="2" type="ordered locus">Acid_4488</name>
</gene>
<evidence type="ECO:0000313" key="2">
    <source>
        <dbReference type="EMBL" id="ABJ85449.1"/>
    </source>
</evidence>
<name>Q01Y16_SOLUE</name>
<feature type="transmembrane region" description="Helical" evidence="1">
    <location>
        <begin position="271"/>
        <end position="299"/>
    </location>
</feature>
<dbReference type="OrthoDB" id="128306at2"/>
<dbReference type="InParanoid" id="Q01Y16"/>